<feature type="transmembrane region" description="Helical" evidence="1">
    <location>
        <begin position="112"/>
        <end position="134"/>
    </location>
</feature>
<reference evidence="2" key="2">
    <citation type="submission" date="2023-03" db="EMBL/GenBank/DDBJ databases">
        <authorList>
            <person name="Zhang Z."/>
        </authorList>
    </citation>
    <scope>NUCLEOTIDE SEQUENCE</scope>
    <source>
        <strain evidence="2">DSA</strain>
    </source>
</reference>
<dbReference type="AlphaFoldDB" id="A0AAW7Z7S5"/>
<keyword evidence="1" id="KW-1133">Transmembrane helix</keyword>
<feature type="transmembrane region" description="Helical" evidence="1">
    <location>
        <begin position="175"/>
        <end position="197"/>
    </location>
</feature>
<gene>
    <name evidence="2" type="ORF">P6N53_01560</name>
</gene>
<evidence type="ECO:0000313" key="2">
    <source>
        <dbReference type="EMBL" id="MDO7785914.1"/>
    </source>
</evidence>
<keyword evidence="1" id="KW-0472">Membrane</keyword>
<evidence type="ECO:0000313" key="3">
    <source>
        <dbReference type="Proteomes" id="UP001172911"/>
    </source>
</evidence>
<keyword evidence="3" id="KW-1185">Reference proteome</keyword>
<feature type="transmembrane region" description="Helical" evidence="1">
    <location>
        <begin position="50"/>
        <end position="73"/>
    </location>
</feature>
<feature type="transmembrane region" description="Helical" evidence="1">
    <location>
        <begin position="146"/>
        <end position="163"/>
    </location>
</feature>
<organism evidence="2 3">
    <name type="scientific">Desulforamulus aquiferis</name>
    <dbReference type="NCBI Taxonomy" id="1397668"/>
    <lineage>
        <taxon>Bacteria</taxon>
        <taxon>Bacillati</taxon>
        <taxon>Bacillota</taxon>
        <taxon>Clostridia</taxon>
        <taxon>Eubacteriales</taxon>
        <taxon>Peptococcaceae</taxon>
        <taxon>Desulforamulus</taxon>
    </lineage>
</organism>
<reference evidence="2" key="1">
    <citation type="journal article" date="2023" name="J. Hazard. Mater.">
        <title>Anaerobic biodegradation of pyrene and benzo[a]pyrene by a new sulfate-reducing Desulforamulus aquiferis strain DSA.</title>
        <authorList>
            <person name="Zhang Z."/>
            <person name="Sun J."/>
            <person name="Gong X."/>
            <person name="Wang C."/>
            <person name="Wang H."/>
        </authorList>
    </citation>
    <scope>NUCLEOTIDE SEQUENCE</scope>
    <source>
        <strain evidence="2">DSA</strain>
    </source>
</reference>
<protein>
    <recommendedName>
        <fullName evidence="4">ABC transporter permease</fullName>
    </recommendedName>
</protein>
<feature type="transmembrane region" description="Helical" evidence="1">
    <location>
        <begin position="17"/>
        <end position="38"/>
    </location>
</feature>
<dbReference type="Proteomes" id="UP001172911">
    <property type="component" value="Unassembled WGS sequence"/>
</dbReference>
<evidence type="ECO:0000256" key="1">
    <source>
        <dbReference type="SAM" id="Phobius"/>
    </source>
</evidence>
<comment type="caution">
    <text evidence="2">The sequence shown here is derived from an EMBL/GenBank/DDBJ whole genome shotgun (WGS) entry which is preliminary data.</text>
</comment>
<name>A0AAW7Z7S5_9FIRM</name>
<accession>A0AAW7Z7S5</accession>
<keyword evidence="1" id="KW-0812">Transmembrane</keyword>
<feature type="transmembrane region" description="Helical" evidence="1">
    <location>
        <begin position="213"/>
        <end position="233"/>
    </location>
</feature>
<dbReference type="EMBL" id="JARPTC010000002">
    <property type="protein sequence ID" value="MDO7785914.1"/>
    <property type="molecule type" value="Genomic_DNA"/>
</dbReference>
<sequence>MLQQAIWLAKKEVRQSWVAILFTAVVTVLLALFTTQLLEQSVRKLFAMEPFFYNSFMIDIMFIGITPSLAAIFMSGPYLSYRTINEDPYVKRMAFFRSLPIPIKTLALSRTFIMLATLISMSSVFYMIIAFGLSDTFFQNITPNEFLVFIFFWFGYTLALGGFNPFIEYGTSGKVLHITPFVLIGVLIIIMVIFRYLSNYSFVEWSLLLVKDFGWVIALISLLVGIIGCFSWNQLLTNRLLKRDFL</sequence>
<dbReference type="RefSeq" id="WP_304540609.1">
    <property type="nucleotide sequence ID" value="NZ_JARPTC010000002.1"/>
</dbReference>
<proteinExistence type="predicted"/>
<evidence type="ECO:0008006" key="4">
    <source>
        <dbReference type="Google" id="ProtNLM"/>
    </source>
</evidence>